<reference evidence="2 3" key="1">
    <citation type="submission" date="2020-07" db="EMBL/GenBank/DDBJ databases">
        <title>Sequencing the genomes of 1000 actinobacteria strains.</title>
        <authorList>
            <person name="Klenk H.-P."/>
        </authorList>
    </citation>
    <scope>NUCLEOTIDE SEQUENCE [LARGE SCALE GENOMIC DNA]</scope>
    <source>
        <strain evidence="2 3">DSM 22083</strain>
    </source>
</reference>
<keyword evidence="1" id="KW-0472">Membrane</keyword>
<gene>
    <name evidence="2" type="ORF">BKA15_000784</name>
</gene>
<keyword evidence="3" id="KW-1185">Reference proteome</keyword>
<accession>A0A7Y9I396</accession>
<evidence type="ECO:0000256" key="1">
    <source>
        <dbReference type="SAM" id="Phobius"/>
    </source>
</evidence>
<keyword evidence="1" id="KW-0812">Transmembrane</keyword>
<dbReference type="Proteomes" id="UP000569914">
    <property type="component" value="Unassembled WGS sequence"/>
</dbReference>
<keyword evidence="1" id="KW-1133">Transmembrane helix</keyword>
<dbReference type="EMBL" id="JACCBU010000001">
    <property type="protein sequence ID" value="NYE69455.1"/>
    <property type="molecule type" value="Genomic_DNA"/>
</dbReference>
<name>A0A7Y9I396_9ACTN</name>
<protein>
    <submittedName>
        <fullName evidence="2">Uncharacterized protein</fullName>
    </submittedName>
</protein>
<dbReference type="RefSeq" id="WP_179748243.1">
    <property type="nucleotide sequence ID" value="NZ_JACCBU010000001.1"/>
</dbReference>
<evidence type="ECO:0000313" key="2">
    <source>
        <dbReference type="EMBL" id="NYE69455.1"/>
    </source>
</evidence>
<evidence type="ECO:0000313" key="3">
    <source>
        <dbReference type="Proteomes" id="UP000569914"/>
    </source>
</evidence>
<organism evidence="2 3">
    <name type="scientific">Microlunatus parietis</name>
    <dbReference type="NCBI Taxonomy" id="682979"/>
    <lineage>
        <taxon>Bacteria</taxon>
        <taxon>Bacillati</taxon>
        <taxon>Actinomycetota</taxon>
        <taxon>Actinomycetes</taxon>
        <taxon>Propionibacteriales</taxon>
        <taxon>Propionibacteriaceae</taxon>
        <taxon>Microlunatus</taxon>
    </lineage>
</organism>
<feature type="transmembrane region" description="Helical" evidence="1">
    <location>
        <begin position="61"/>
        <end position="79"/>
    </location>
</feature>
<sequence>MSLLAGAELVAILAADSASGSELAGVIGGIYGAVSLLNGVSLMIFGIAALTAGQWRGWRRLILLVLGIYVIVPLTPAIFGPFVLARLTIAGWMLLFGFLGWALLRPEQPGTGSVNSRAGNQSSKA</sequence>
<proteinExistence type="predicted"/>
<dbReference type="AlphaFoldDB" id="A0A7Y9I396"/>
<feature type="transmembrane region" description="Helical" evidence="1">
    <location>
        <begin position="85"/>
        <end position="104"/>
    </location>
</feature>
<comment type="caution">
    <text evidence="2">The sequence shown here is derived from an EMBL/GenBank/DDBJ whole genome shotgun (WGS) entry which is preliminary data.</text>
</comment>
<feature type="transmembrane region" description="Helical" evidence="1">
    <location>
        <begin position="30"/>
        <end position="49"/>
    </location>
</feature>